<dbReference type="FunFam" id="1.10.630.10:FF:000018">
    <property type="entry name" value="Cytochrome P450 monooxygenase"/>
    <property type="match status" value="1"/>
</dbReference>
<dbReference type="SUPFAM" id="SSF48264">
    <property type="entry name" value="Cytochrome P450"/>
    <property type="match status" value="1"/>
</dbReference>
<keyword evidence="3 7" id="KW-0479">Metal-binding</keyword>
<evidence type="ECO:0000256" key="4">
    <source>
        <dbReference type="ARBA" id="ARBA00023002"/>
    </source>
</evidence>
<feature type="transmembrane region" description="Helical" evidence="9">
    <location>
        <begin position="236"/>
        <end position="262"/>
    </location>
</feature>
<dbReference type="InterPro" id="IPR017972">
    <property type="entry name" value="Cyt_P450_CS"/>
</dbReference>
<dbReference type="GO" id="GO:0005506">
    <property type="term" value="F:iron ion binding"/>
    <property type="evidence" value="ECO:0007669"/>
    <property type="project" value="InterPro"/>
</dbReference>
<evidence type="ECO:0000256" key="8">
    <source>
        <dbReference type="SAM" id="MobiDB-lite"/>
    </source>
</evidence>
<feature type="region of interest" description="Disordered" evidence="8">
    <location>
        <begin position="1"/>
        <end position="26"/>
    </location>
</feature>
<keyword evidence="9" id="KW-0472">Membrane</keyword>
<dbReference type="PROSITE" id="PS00086">
    <property type="entry name" value="CYTOCHROME_P450"/>
    <property type="match status" value="1"/>
</dbReference>
<keyword evidence="2 7" id="KW-0349">Heme</keyword>
<reference evidence="10" key="1">
    <citation type="submission" date="2023-05" db="EMBL/GenBank/DDBJ databases">
        <title>Streptantibioticus silvisoli sp. nov., acidotolerant actinomycetes 1 from pine litter.</title>
        <authorList>
            <person name="Swiecimska M."/>
            <person name="Golinska P."/>
            <person name="Sangal V."/>
            <person name="Wachnowicz B."/>
            <person name="Goodfellow M."/>
        </authorList>
    </citation>
    <scope>NUCLEOTIDE SEQUENCE</scope>
    <source>
        <strain evidence="10">SL13</strain>
    </source>
</reference>
<organism evidence="10">
    <name type="scientific">Streptantibioticus silvisoli</name>
    <dbReference type="NCBI Taxonomy" id="2705255"/>
    <lineage>
        <taxon>Bacteria</taxon>
        <taxon>Bacillati</taxon>
        <taxon>Actinomycetota</taxon>
        <taxon>Actinomycetes</taxon>
        <taxon>Kitasatosporales</taxon>
        <taxon>Streptomycetaceae</taxon>
        <taxon>Streptantibioticus</taxon>
    </lineage>
</organism>
<keyword evidence="9" id="KW-1133">Transmembrane helix</keyword>
<dbReference type="InterPro" id="IPR001128">
    <property type="entry name" value="Cyt_P450"/>
</dbReference>
<evidence type="ECO:0000256" key="1">
    <source>
        <dbReference type="ARBA" id="ARBA00010617"/>
    </source>
</evidence>
<evidence type="ECO:0000256" key="7">
    <source>
        <dbReference type="RuleBase" id="RU000461"/>
    </source>
</evidence>
<evidence type="ECO:0000256" key="2">
    <source>
        <dbReference type="ARBA" id="ARBA00022617"/>
    </source>
</evidence>
<keyword evidence="9" id="KW-0812">Transmembrane</keyword>
<dbReference type="PANTHER" id="PTHR46696:SF6">
    <property type="entry name" value="P450, PUTATIVE (EUROFUNG)-RELATED"/>
    <property type="match status" value="1"/>
</dbReference>
<evidence type="ECO:0000256" key="6">
    <source>
        <dbReference type="ARBA" id="ARBA00023033"/>
    </source>
</evidence>
<comment type="caution">
    <text evidence="10">The sequence shown here is derived from an EMBL/GenBank/DDBJ whole genome shotgun (WGS) entry which is preliminary data.</text>
</comment>
<comment type="similarity">
    <text evidence="1 7">Belongs to the cytochrome P450 family.</text>
</comment>
<dbReference type="Pfam" id="PF00067">
    <property type="entry name" value="p450"/>
    <property type="match status" value="1"/>
</dbReference>
<dbReference type="PRINTS" id="PR00359">
    <property type="entry name" value="BP450"/>
</dbReference>
<sequence>MNGNGTVDEGLARCPVGHSAADPTDSEPQAEFFEWLRHMRDNEPVSFDPSNGSWSVFGREEIVHVLSNPNVFVSDLSSITPPHPDYDVFFKGNIAAMDEPRHRQFRQLVNKVFSARYIAGMEERVTRVAAELVDAVAGQERFDFAEAIAFPLPATVIAAILGAEQSDLKLFAQWAELLHTGGASVEGLNNAAKNMRSMNTYIFGQIRKRRADPQDDVISLLIAAEVEGRRLADDEIVGFVGLMLIAGITTTAALIGNIVLSFDRRPEEWARLRADRTLVTQAVEEIMRVRPSFSSFIRMTGEDTELGGQFIPAGSFMKVWISAANRDETYFPDPEHFDIDRTPNRHIGFGQGIHFCIGAPLARLEARIVFDLLLDRYARLTVDRDRPVTFLDTSDMIGASKLPVVAVPAR</sequence>
<dbReference type="GO" id="GO:0004497">
    <property type="term" value="F:monooxygenase activity"/>
    <property type="evidence" value="ECO:0007669"/>
    <property type="project" value="UniProtKB-KW"/>
</dbReference>
<dbReference type="GO" id="GO:0016705">
    <property type="term" value="F:oxidoreductase activity, acting on paired donors, with incorporation or reduction of molecular oxygen"/>
    <property type="evidence" value="ECO:0007669"/>
    <property type="project" value="InterPro"/>
</dbReference>
<proteinExistence type="inferred from homology"/>
<evidence type="ECO:0000256" key="9">
    <source>
        <dbReference type="SAM" id="Phobius"/>
    </source>
</evidence>
<name>A0AA90GYZ9_9ACTN</name>
<protein>
    <submittedName>
        <fullName evidence="10">Cytochrome P450</fullName>
    </submittedName>
</protein>
<dbReference type="EMBL" id="JABXJJ020000001">
    <property type="protein sequence ID" value="MDI5967958.1"/>
    <property type="molecule type" value="Genomic_DNA"/>
</dbReference>
<evidence type="ECO:0000256" key="5">
    <source>
        <dbReference type="ARBA" id="ARBA00023004"/>
    </source>
</evidence>
<dbReference type="InterPro" id="IPR036396">
    <property type="entry name" value="Cyt_P450_sf"/>
</dbReference>
<dbReference type="RefSeq" id="WP_271317530.1">
    <property type="nucleotide sequence ID" value="NZ_JABXJJ020000001.1"/>
</dbReference>
<dbReference type="AlphaFoldDB" id="A0AA90GYZ9"/>
<dbReference type="PANTHER" id="PTHR46696">
    <property type="entry name" value="P450, PUTATIVE (EUROFUNG)-RELATED"/>
    <property type="match status" value="1"/>
</dbReference>
<accession>A0AA90GYZ9</accession>
<keyword evidence="5 7" id="KW-0408">Iron</keyword>
<dbReference type="InterPro" id="IPR002397">
    <property type="entry name" value="Cyt_P450_B"/>
</dbReference>
<keyword evidence="4 7" id="KW-0560">Oxidoreductase</keyword>
<dbReference type="Gene3D" id="1.10.630.10">
    <property type="entry name" value="Cytochrome P450"/>
    <property type="match status" value="1"/>
</dbReference>
<keyword evidence="6 7" id="KW-0503">Monooxygenase</keyword>
<evidence type="ECO:0000313" key="10">
    <source>
        <dbReference type="EMBL" id="MDI5967958.1"/>
    </source>
</evidence>
<dbReference type="GO" id="GO:0020037">
    <property type="term" value="F:heme binding"/>
    <property type="evidence" value="ECO:0007669"/>
    <property type="project" value="InterPro"/>
</dbReference>
<evidence type="ECO:0000256" key="3">
    <source>
        <dbReference type="ARBA" id="ARBA00022723"/>
    </source>
</evidence>
<dbReference type="CDD" id="cd11032">
    <property type="entry name" value="P450_EryK-like"/>
    <property type="match status" value="1"/>
</dbReference>
<gene>
    <name evidence="10" type="ORF">POF50_001090</name>
</gene>